<reference evidence="1" key="2">
    <citation type="journal article" date="2015" name="Data Brief">
        <title>Shoot transcriptome of the giant reed, Arundo donax.</title>
        <authorList>
            <person name="Barrero R.A."/>
            <person name="Guerrero F.D."/>
            <person name="Moolhuijzen P."/>
            <person name="Goolsby J.A."/>
            <person name="Tidwell J."/>
            <person name="Bellgard S.E."/>
            <person name="Bellgard M.I."/>
        </authorList>
    </citation>
    <scope>NUCLEOTIDE SEQUENCE</scope>
    <source>
        <tissue evidence="1">Shoot tissue taken approximately 20 cm above the soil surface</tissue>
    </source>
</reference>
<organism evidence="1">
    <name type="scientific">Arundo donax</name>
    <name type="common">Giant reed</name>
    <name type="synonym">Donax arundinaceus</name>
    <dbReference type="NCBI Taxonomy" id="35708"/>
    <lineage>
        <taxon>Eukaryota</taxon>
        <taxon>Viridiplantae</taxon>
        <taxon>Streptophyta</taxon>
        <taxon>Embryophyta</taxon>
        <taxon>Tracheophyta</taxon>
        <taxon>Spermatophyta</taxon>
        <taxon>Magnoliopsida</taxon>
        <taxon>Liliopsida</taxon>
        <taxon>Poales</taxon>
        <taxon>Poaceae</taxon>
        <taxon>PACMAD clade</taxon>
        <taxon>Arundinoideae</taxon>
        <taxon>Arundineae</taxon>
        <taxon>Arundo</taxon>
    </lineage>
</organism>
<name>A0A0A8ZPX2_ARUDO</name>
<dbReference type="AlphaFoldDB" id="A0A0A8ZPX2"/>
<evidence type="ECO:0000313" key="1">
    <source>
        <dbReference type="EMBL" id="JAD40846.1"/>
    </source>
</evidence>
<accession>A0A0A8ZPX2</accession>
<protein>
    <submittedName>
        <fullName evidence="1">Uncharacterized protein</fullName>
    </submittedName>
</protein>
<dbReference type="EMBL" id="GBRH01257049">
    <property type="protein sequence ID" value="JAD40846.1"/>
    <property type="molecule type" value="Transcribed_RNA"/>
</dbReference>
<sequence>MYLYPLPRKYSILCKSPPRWF</sequence>
<reference evidence="1" key="1">
    <citation type="submission" date="2014-09" db="EMBL/GenBank/DDBJ databases">
        <authorList>
            <person name="Magalhaes I.L.F."/>
            <person name="Oliveira U."/>
            <person name="Santos F.R."/>
            <person name="Vidigal T.H.D.A."/>
            <person name="Brescovit A.D."/>
            <person name="Santos A.J."/>
        </authorList>
    </citation>
    <scope>NUCLEOTIDE SEQUENCE</scope>
    <source>
        <tissue evidence="1">Shoot tissue taken approximately 20 cm above the soil surface</tissue>
    </source>
</reference>
<proteinExistence type="predicted"/>